<evidence type="ECO:0000256" key="1">
    <source>
        <dbReference type="ARBA" id="ARBA00004141"/>
    </source>
</evidence>
<keyword evidence="7 10" id="KW-0472">Membrane</keyword>
<dbReference type="AlphaFoldDB" id="A0A445CPY9"/>
<evidence type="ECO:0000256" key="8">
    <source>
        <dbReference type="PROSITE-ProRule" id="PRU00023"/>
    </source>
</evidence>
<evidence type="ECO:0000256" key="4">
    <source>
        <dbReference type="ARBA" id="ARBA00022737"/>
    </source>
</evidence>
<feature type="repeat" description="ANK" evidence="8">
    <location>
        <begin position="46"/>
        <end position="78"/>
    </location>
</feature>
<dbReference type="STRING" id="3818.A0A445CPY9"/>
<evidence type="ECO:0000256" key="2">
    <source>
        <dbReference type="ARBA" id="ARBA00004413"/>
    </source>
</evidence>
<dbReference type="PROSITE" id="PS50088">
    <property type="entry name" value="ANK_REPEAT"/>
    <property type="match status" value="6"/>
</dbReference>
<evidence type="ECO:0000256" key="9">
    <source>
        <dbReference type="SAM" id="MobiDB-lite"/>
    </source>
</evidence>
<feature type="transmembrane region" description="Helical" evidence="10">
    <location>
        <begin position="995"/>
        <end position="1017"/>
    </location>
</feature>
<feature type="transmembrane region" description="Helical" evidence="10">
    <location>
        <begin position="396"/>
        <end position="421"/>
    </location>
</feature>
<evidence type="ECO:0000256" key="10">
    <source>
        <dbReference type="SAM" id="Phobius"/>
    </source>
</evidence>
<proteinExistence type="predicted"/>
<dbReference type="SUPFAM" id="SSF48403">
    <property type="entry name" value="Ankyrin repeat"/>
    <property type="match status" value="2"/>
</dbReference>
<feature type="repeat" description="ANK" evidence="8">
    <location>
        <begin position="495"/>
        <end position="529"/>
    </location>
</feature>
<dbReference type="GO" id="GO:0005886">
    <property type="term" value="C:plasma membrane"/>
    <property type="evidence" value="ECO:0007669"/>
    <property type="project" value="UniProtKB-SubCell"/>
</dbReference>
<feature type="compositionally biased region" description="Low complexity" evidence="9">
    <location>
        <begin position="1097"/>
        <end position="1111"/>
    </location>
</feature>
<sequence>METEELTINNTRQAFYQASLNNNNGGLRTLINTLNLSRVSFSFSPFGETPLHIAAVLGNLELCEILLSKEPSLATEVDSEHGRCPLHLASAEGHTKIVKALVMENSDTCLIQDKDGNLPLHLAACNHLEALKFIVESVHGAKQLLYAIDKDGNTLLHLAVSLRQIKIIRYLLLLAEIRTAAKAMNRKGLTALEVLDHCPRDFISLTIEHILIESRIQRLRDIPIFIPQQPEHSSPHLYQEQEESHEQLSSKWKKWENFYTKYLQYQGNWIEETRGTLMVVATVIATLSPPGGVWQENTRNGGHSCKSYGVCEAGTAVVGYVWSEDYVTFMFFNTISFFASLCVVLILISGFPLKNKVVMWVLTIDMTIAVSFMLLTYLWALGLVAPDHLYYRFYKIGFLLGGSWCIILLGVALIQTARLVFCIKKRNIIRTEELNINARKAFYQASMNNNNGGLSTLHTETCYFDDHFHFHSLFGEIPLHKPLCLEIWSYVDSEQGRYPLHLASAEEHTKLVMKALIMVLKADSNLQDNAMRELYEASITGCVMTLKALIQRDPLILFRVSLYPFHETPLHIASLLGHQDFCKILLENNPAFAFEVNSEGRCPLHLASAKGHVEVVKILLQINQEACMVRDKDDMIPLHFAAMRGHAAAVEELVRARPESVKERIVTDDSSVLHLCVRFNHLEALKFLVETMRLEAAEDNHQSLCAKDKDGNTVLHLAVKNGQFKSIEYLLSVSEMSPAISALNEVGSLSALDMVHSYALRINQLLTRAGALFESSSNTLVVQESEPSSTDIDNAHSSSSEGSIDTPAEQPQMLASMDLQPQPHLPLQSSTGHPSESSEPQESNIALAQSADTRVEQPLPLSSMAPQQQPPQLPQQNNIRRSQSAPSSVSNNNHPSPPPPPSSTEITPQDDKNSRWSSRVEHFCKKYLISQINWMDSSQLMVATTVIATITFQSVLSPPGGVWSADTHDGGYQCNRYGYCEAGTVVLGYAQSSDYIKFIFFNSASFFSSLCALLLIISGFPLNNVAMKWIMTFLMVASASCMLLTYMWALGMTSPDHIYHRLRSLGYLLVGLWGFLLFVIGIFQIIRFILWLRSRRSSSTPSTSTTRNTTNAHSHSGI</sequence>
<reference evidence="12 13" key="1">
    <citation type="submission" date="2019-01" db="EMBL/GenBank/DDBJ databases">
        <title>Sequencing of cultivated peanut Arachis hypogaea provides insights into genome evolution and oil improvement.</title>
        <authorList>
            <person name="Chen X."/>
        </authorList>
    </citation>
    <scope>NUCLEOTIDE SEQUENCE [LARGE SCALE GENOMIC DNA]</scope>
    <source>
        <strain evidence="13">cv. Fuhuasheng</strain>
        <tissue evidence="12">Leaves</tissue>
    </source>
</reference>
<dbReference type="InterPro" id="IPR036770">
    <property type="entry name" value="Ankyrin_rpt-contain_sf"/>
</dbReference>
<dbReference type="InterPro" id="IPR026961">
    <property type="entry name" value="PGG_dom"/>
</dbReference>
<feature type="repeat" description="ANK" evidence="8">
    <location>
        <begin position="81"/>
        <end position="113"/>
    </location>
</feature>
<evidence type="ECO:0000256" key="6">
    <source>
        <dbReference type="ARBA" id="ARBA00023043"/>
    </source>
</evidence>
<dbReference type="PANTHER" id="PTHR24186">
    <property type="entry name" value="PROTEIN PHOSPHATASE 1 REGULATORY SUBUNIT"/>
    <property type="match status" value="1"/>
</dbReference>
<feature type="repeat" description="ANK" evidence="8">
    <location>
        <begin position="151"/>
        <end position="172"/>
    </location>
</feature>
<protein>
    <recommendedName>
        <fullName evidence="11">PGG domain-containing protein</fullName>
    </recommendedName>
</protein>
<gene>
    <name evidence="12" type="ORF">Ahy_A06g027838</name>
</gene>
<comment type="subcellular location">
    <subcellularLocation>
        <location evidence="2">Cell membrane</location>
        <topology evidence="2">Peripheral membrane protein</topology>
        <orientation evidence="2">Cytoplasmic side</orientation>
    </subcellularLocation>
    <subcellularLocation>
        <location evidence="1">Membrane</location>
        <topology evidence="1">Multi-pass membrane protein</topology>
    </subcellularLocation>
</comment>
<keyword evidence="4" id="KW-0677">Repeat</keyword>
<dbReference type="PROSITE" id="PS50297">
    <property type="entry name" value="ANK_REP_REGION"/>
    <property type="match status" value="5"/>
</dbReference>
<dbReference type="Pfam" id="PF13962">
    <property type="entry name" value="PGG"/>
    <property type="match status" value="2"/>
</dbReference>
<feature type="transmembrane region" description="Helical" evidence="10">
    <location>
        <begin position="360"/>
        <end position="384"/>
    </location>
</feature>
<evidence type="ECO:0000313" key="12">
    <source>
        <dbReference type="EMBL" id="RYR52999.1"/>
    </source>
</evidence>
<keyword evidence="6 8" id="KW-0040">ANK repeat</keyword>
<dbReference type="EMBL" id="SDMP01000006">
    <property type="protein sequence ID" value="RYR52999.1"/>
    <property type="molecule type" value="Genomic_DNA"/>
</dbReference>
<accession>A0A445CPY9</accession>
<evidence type="ECO:0000256" key="5">
    <source>
        <dbReference type="ARBA" id="ARBA00022989"/>
    </source>
</evidence>
<feature type="domain" description="PGG" evidence="11">
    <location>
        <begin position="938"/>
        <end position="1050"/>
    </location>
</feature>
<dbReference type="Pfam" id="PF12796">
    <property type="entry name" value="Ank_2"/>
    <property type="match status" value="4"/>
</dbReference>
<evidence type="ECO:0000313" key="13">
    <source>
        <dbReference type="Proteomes" id="UP000289738"/>
    </source>
</evidence>
<feature type="transmembrane region" description="Helical" evidence="10">
    <location>
        <begin position="1069"/>
        <end position="1090"/>
    </location>
</feature>
<evidence type="ECO:0000256" key="7">
    <source>
        <dbReference type="ARBA" id="ARBA00023136"/>
    </source>
</evidence>
<dbReference type="Gene3D" id="1.25.40.20">
    <property type="entry name" value="Ankyrin repeat-containing domain"/>
    <property type="match status" value="3"/>
</dbReference>
<keyword evidence="3 10" id="KW-0812">Transmembrane</keyword>
<feature type="transmembrane region" description="Helical" evidence="10">
    <location>
        <begin position="326"/>
        <end position="348"/>
    </location>
</feature>
<evidence type="ECO:0000259" key="11">
    <source>
        <dbReference type="Pfam" id="PF13962"/>
    </source>
</evidence>
<feature type="region of interest" description="Disordered" evidence="9">
    <location>
        <begin position="782"/>
        <end position="807"/>
    </location>
</feature>
<evidence type="ECO:0000256" key="3">
    <source>
        <dbReference type="ARBA" id="ARBA00022692"/>
    </source>
</evidence>
<feature type="repeat" description="ANK" evidence="8">
    <location>
        <begin position="599"/>
        <end position="621"/>
    </location>
</feature>
<feature type="domain" description="PGG" evidence="11">
    <location>
        <begin position="268"/>
        <end position="381"/>
    </location>
</feature>
<feature type="compositionally biased region" description="Polar residues" evidence="9">
    <location>
        <begin position="827"/>
        <end position="844"/>
    </location>
</feature>
<name>A0A445CPY9_ARAHY</name>
<keyword evidence="13" id="KW-1185">Reference proteome</keyword>
<feature type="region of interest" description="Disordered" evidence="9">
    <location>
        <begin position="861"/>
        <end position="915"/>
    </location>
</feature>
<feature type="region of interest" description="Disordered" evidence="9">
    <location>
        <begin position="822"/>
        <end position="844"/>
    </location>
</feature>
<feature type="compositionally biased region" description="Polar residues" evidence="9">
    <location>
        <begin position="782"/>
        <end position="803"/>
    </location>
</feature>
<dbReference type="Proteomes" id="UP000289738">
    <property type="component" value="Chromosome A06"/>
</dbReference>
<organism evidence="12 13">
    <name type="scientific">Arachis hypogaea</name>
    <name type="common">Peanut</name>
    <dbReference type="NCBI Taxonomy" id="3818"/>
    <lineage>
        <taxon>Eukaryota</taxon>
        <taxon>Viridiplantae</taxon>
        <taxon>Streptophyta</taxon>
        <taxon>Embryophyta</taxon>
        <taxon>Tracheophyta</taxon>
        <taxon>Spermatophyta</taxon>
        <taxon>Magnoliopsida</taxon>
        <taxon>eudicotyledons</taxon>
        <taxon>Gunneridae</taxon>
        <taxon>Pentapetalae</taxon>
        <taxon>rosids</taxon>
        <taxon>fabids</taxon>
        <taxon>Fabales</taxon>
        <taxon>Fabaceae</taxon>
        <taxon>Papilionoideae</taxon>
        <taxon>50 kb inversion clade</taxon>
        <taxon>dalbergioids sensu lato</taxon>
        <taxon>Dalbergieae</taxon>
        <taxon>Pterocarpus clade</taxon>
        <taxon>Arachis</taxon>
    </lineage>
</organism>
<comment type="caution">
    <text evidence="12">The sequence shown here is derived from an EMBL/GenBank/DDBJ whole genome shotgun (WGS) entry which is preliminary data.</text>
</comment>
<feature type="repeat" description="ANK" evidence="8">
    <location>
        <begin position="710"/>
        <end position="732"/>
    </location>
</feature>
<dbReference type="SMART" id="SM00248">
    <property type="entry name" value="ANK"/>
    <property type="match status" value="10"/>
</dbReference>
<feature type="compositionally biased region" description="Low complexity" evidence="9">
    <location>
        <begin position="884"/>
        <end position="894"/>
    </location>
</feature>
<dbReference type="PANTHER" id="PTHR24186:SF37">
    <property type="entry name" value="PGG DOMAIN-CONTAINING PROTEIN"/>
    <property type="match status" value="1"/>
</dbReference>
<feature type="region of interest" description="Disordered" evidence="9">
    <location>
        <begin position="1097"/>
        <end position="1118"/>
    </location>
</feature>
<dbReference type="InterPro" id="IPR002110">
    <property type="entry name" value="Ankyrin_rpt"/>
</dbReference>
<feature type="transmembrane region" description="Helical" evidence="10">
    <location>
        <begin position="1029"/>
        <end position="1049"/>
    </location>
</feature>
<keyword evidence="5 10" id="KW-1133">Transmembrane helix</keyword>